<evidence type="ECO:0000256" key="5">
    <source>
        <dbReference type="ARBA" id="ARBA00022490"/>
    </source>
</evidence>
<evidence type="ECO:0000259" key="17">
    <source>
        <dbReference type="PROSITE" id="PS51387"/>
    </source>
</evidence>
<accession>A0A2M8ESF1</accession>
<reference evidence="19" key="1">
    <citation type="submission" date="2017-09" db="EMBL/GenBank/DDBJ databases">
        <title>Depth-based differentiation of microbial function through sediment-hosted aquifers and enrichment of novel symbionts in the deep terrestrial subsurface.</title>
        <authorList>
            <person name="Probst A.J."/>
            <person name="Ladd B."/>
            <person name="Jarett J.K."/>
            <person name="Geller-Mcgrath D.E."/>
            <person name="Sieber C.M.K."/>
            <person name="Emerson J.B."/>
            <person name="Anantharaman K."/>
            <person name="Thomas B.C."/>
            <person name="Malmstrom R."/>
            <person name="Stieglmeier M."/>
            <person name="Klingl A."/>
            <person name="Woyke T."/>
            <person name="Ryan C.M."/>
            <person name="Banfield J.F."/>
        </authorList>
    </citation>
    <scope>NUCLEOTIDE SEQUENCE [LARGE SCALE GENOMIC DNA]</scope>
</reference>
<dbReference type="Gene3D" id="3.30.43.10">
    <property type="entry name" value="Uridine Diphospho-n-acetylenolpyruvylglucosamine Reductase, domain 2"/>
    <property type="match status" value="1"/>
</dbReference>
<evidence type="ECO:0000256" key="6">
    <source>
        <dbReference type="ARBA" id="ARBA00022618"/>
    </source>
</evidence>
<dbReference type="PANTHER" id="PTHR21071:SF4">
    <property type="entry name" value="UDP-N-ACETYLENOLPYRUVOYLGLUCOSAMINE REDUCTASE"/>
    <property type="match status" value="1"/>
</dbReference>
<feature type="domain" description="FAD-binding PCMH-type" evidence="17">
    <location>
        <begin position="25"/>
        <end position="189"/>
    </location>
</feature>
<dbReference type="GO" id="GO:0071949">
    <property type="term" value="F:FAD binding"/>
    <property type="evidence" value="ECO:0007669"/>
    <property type="project" value="InterPro"/>
</dbReference>
<comment type="caution">
    <text evidence="18">The sequence shown here is derived from an EMBL/GenBank/DDBJ whole genome shotgun (WGS) entry which is preliminary data.</text>
</comment>
<protein>
    <recommendedName>
        <fullName evidence="16">UDP-N-acetylenolpyruvoylglucosamine reductase</fullName>
        <ecNumber evidence="16">1.3.1.98</ecNumber>
    </recommendedName>
    <alternativeName>
        <fullName evidence="16">UDP-N-acetylmuramate dehydrogenase</fullName>
    </alternativeName>
</protein>
<comment type="subcellular location">
    <subcellularLocation>
        <location evidence="3 16">Cytoplasm</location>
    </subcellularLocation>
</comment>
<dbReference type="GO" id="GO:0009252">
    <property type="term" value="P:peptidoglycan biosynthetic process"/>
    <property type="evidence" value="ECO:0007669"/>
    <property type="project" value="UniProtKB-UniRule"/>
</dbReference>
<evidence type="ECO:0000256" key="7">
    <source>
        <dbReference type="ARBA" id="ARBA00022630"/>
    </source>
</evidence>
<dbReference type="Gene3D" id="3.30.465.10">
    <property type="match status" value="1"/>
</dbReference>
<dbReference type="PANTHER" id="PTHR21071">
    <property type="entry name" value="UDP-N-ACETYLENOLPYRUVOYLGLUCOSAMINE REDUCTASE"/>
    <property type="match status" value="1"/>
</dbReference>
<dbReference type="InterPro" id="IPR036635">
    <property type="entry name" value="MurB_C_sf"/>
</dbReference>
<comment type="catalytic activity">
    <reaction evidence="15 16">
        <text>UDP-N-acetyl-alpha-D-muramate + NADP(+) = UDP-N-acetyl-3-O-(1-carboxyvinyl)-alpha-D-glucosamine + NADPH + H(+)</text>
        <dbReference type="Rhea" id="RHEA:12248"/>
        <dbReference type="ChEBI" id="CHEBI:15378"/>
        <dbReference type="ChEBI" id="CHEBI:57783"/>
        <dbReference type="ChEBI" id="CHEBI:58349"/>
        <dbReference type="ChEBI" id="CHEBI:68483"/>
        <dbReference type="ChEBI" id="CHEBI:70757"/>
        <dbReference type="EC" id="1.3.1.98"/>
    </reaction>
</comment>
<dbReference type="GO" id="GO:0008762">
    <property type="term" value="F:UDP-N-acetylmuramate dehydrogenase activity"/>
    <property type="evidence" value="ECO:0007669"/>
    <property type="project" value="UniProtKB-UniRule"/>
</dbReference>
<keyword evidence="14 16" id="KW-0961">Cell wall biogenesis/degradation</keyword>
<dbReference type="EC" id="1.3.1.98" evidence="16"/>
<evidence type="ECO:0000313" key="18">
    <source>
        <dbReference type="EMBL" id="PJC28029.1"/>
    </source>
</evidence>
<dbReference type="SUPFAM" id="SSF56194">
    <property type="entry name" value="Uridine diphospho-N-Acetylenolpyruvylglucosamine reductase, MurB, C-terminal domain"/>
    <property type="match status" value="1"/>
</dbReference>
<dbReference type="Pfam" id="PF01565">
    <property type="entry name" value="FAD_binding_4"/>
    <property type="match status" value="1"/>
</dbReference>
<keyword evidence="5 16" id="KW-0963">Cytoplasm</keyword>
<evidence type="ECO:0000256" key="11">
    <source>
        <dbReference type="ARBA" id="ARBA00022984"/>
    </source>
</evidence>
<dbReference type="InterPro" id="IPR016166">
    <property type="entry name" value="FAD-bd_PCMH"/>
</dbReference>
<keyword evidence="6 16" id="KW-0132">Cell division</keyword>
<dbReference type="InterPro" id="IPR003170">
    <property type="entry name" value="MurB"/>
</dbReference>
<dbReference type="NCBIfam" id="NF010480">
    <property type="entry name" value="PRK13905.1"/>
    <property type="match status" value="1"/>
</dbReference>
<dbReference type="NCBIfam" id="TIGR00179">
    <property type="entry name" value="murB"/>
    <property type="match status" value="1"/>
</dbReference>
<comment type="cofactor">
    <cofactor evidence="1 16">
        <name>FAD</name>
        <dbReference type="ChEBI" id="CHEBI:57692"/>
    </cofactor>
</comment>
<dbReference type="InterPro" id="IPR006094">
    <property type="entry name" value="Oxid_FAD_bind_N"/>
</dbReference>
<dbReference type="GO" id="GO:0008360">
    <property type="term" value="P:regulation of cell shape"/>
    <property type="evidence" value="ECO:0007669"/>
    <property type="project" value="UniProtKB-KW"/>
</dbReference>
<dbReference type="InterPro" id="IPR011601">
    <property type="entry name" value="MurB_C"/>
</dbReference>
<evidence type="ECO:0000256" key="16">
    <source>
        <dbReference type="HAMAP-Rule" id="MF_00037"/>
    </source>
</evidence>
<gene>
    <name evidence="16" type="primary">murB</name>
    <name evidence="18" type="ORF">CO054_02295</name>
</gene>
<dbReference type="HAMAP" id="MF_00037">
    <property type="entry name" value="MurB"/>
    <property type="match status" value="1"/>
</dbReference>
<evidence type="ECO:0000256" key="13">
    <source>
        <dbReference type="ARBA" id="ARBA00023306"/>
    </source>
</evidence>
<dbReference type="InterPro" id="IPR016169">
    <property type="entry name" value="FAD-bd_PCMH_sub2"/>
</dbReference>
<dbReference type="GO" id="GO:0005829">
    <property type="term" value="C:cytosol"/>
    <property type="evidence" value="ECO:0007669"/>
    <property type="project" value="TreeGrafter"/>
</dbReference>
<dbReference type="UniPathway" id="UPA00219"/>
<dbReference type="EMBL" id="PFSF01000048">
    <property type="protein sequence ID" value="PJC28029.1"/>
    <property type="molecule type" value="Genomic_DNA"/>
</dbReference>
<comment type="similarity">
    <text evidence="16">Belongs to the MurB family.</text>
</comment>
<feature type="active site" evidence="16">
    <location>
        <position position="168"/>
    </location>
</feature>
<dbReference type="GO" id="GO:0071555">
    <property type="term" value="P:cell wall organization"/>
    <property type="evidence" value="ECO:0007669"/>
    <property type="project" value="UniProtKB-KW"/>
</dbReference>
<keyword evidence="12 16" id="KW-0560">Oxidoreductase</keyword>
<evidence type="ECO:0000256" key="8">
    <source>
        <dbReference type="ARBA" id="ARBA00022827"/>
    </source>
</evidence>
<keyword evidence="9 16" id="KW-0521">NADP</keyword>
<evidence type="ECO:0000256" key="1">
    <source>
        <dbReference type="ARBA" id="ARBA00001974"/>
    </source>
</evidence>
<keyword evidence="8 16" id="KW-0274">FAD</keyword>
<dbReference type="InterPro" id="IPR036318">
    <property type="entry name" value="FAD-bd_PCMH-like_sf"/>
</dbReference>
<dbReference type="Proteomes" id="UP000229816">
    <property type="component" value="Unassembled WGS sequence"/>
</dbReference>
<evidence type="ECO:0000256" key="2">
    <source>
        <dbReference type="ARBA" id="ARBA00003921"/>
    </source>
</evidence>
<evidence type="ECO:0000256" key="15">
    <source>
        <dbReference type="ARBA" id="ARBA00048914"/>
    </source>
</evidence>
<keyword evidence="10 16" id="KW-0133">Cell shape</keyword>
<feature type="active site" description="Proton donor" evidence="16">
    <location>
        <position position="216"/>
    </location>
</feature>
<comment type="function">
    <text evidence="2 16">Cell wall formation.</text>
</comment>
<name>A0A2M8ESF1_9BACT</name>
<evidence type="ECO:0000256" key="10">
    <source>
        <dbReference type="ARBA" id="ARBA00022960"/>
    </source>
</evidence>
<dbReference type="AlphaFoldDB" id="A0A2M8ESF1"/>
<dbReference type="Gene3D" id="3.90.78.10">
    <property type="entry name" value="UDP-N-acetylenolpyruvoylglucosamine reductase, C-terminal domain"/>
    <property type="match status" value="1"/>
</dbReference>
<dbReference type="GO" id="GO:0051301">
    <property type="term" value="P:cell division"/>
    <property type="evidence" value="ECO:0007669"/>
    <property type="project" value="UniProtKB-KW"/>
</dbReference>
<evidence type="ECO:0000256" key="9">
    <source>
        <dbReference type="ARBA" id="ARBA00022857"/>
    </source>
</evidence>
<feature type="active site" evidence="16">
    <location>
        <position position="286"/>
    </location>
</feature>
<comment type="pathway">
    <text evidence="4 16">Cell wall biogenesis; peptidoglycan biosynthesis.</text>
</comment>
<dbReference type="PROSITE" id="PS51387">
    <property type="entry name" value="FAD_PCMH"/>
    <property type="match status" value="1"/>
</dbReference>
<dbReference type="Pfam" id="PF02873">
    <property type="entry name" value="MurB_C"/>
    <property type="match status" value="1"/>
</dbReference>
<dbReference type="InterPro" id="IPR016167">
    <property type="entry name" value="FAD-bd_PCMH_sub1"/>
</dbReference>
<keyword evidence="7 16" id="KW-0285">Flavoprotein</keyword>
<evidence type="ECO:0000256" key="4">
    <source>
        <dbReference type="ARBA" id="ARBA00004752"/>
    </source>
</evidence>
<evidence type="ECO:0000256" key="12">
    <source>
        <dbReference type="ARBA" id="ARBA00023002"/>
    </source>
</evidence>
<keyword evidence="13 16" id="KW-0131">Cell cycle</keyword>
<dbReference type="SUPFAM" id="SSF56176">
    <property type="entry name" value="FAD-binding/transporter-associated domain-like"/>
    <property type="match status" value="1"/>
</dbReference>
<evidence type="ECO:0000313" key="19">
    <source>
        <dbReference type="Proteomes" id="UP000229816"/>
    </source>
</evidence>
<keyword evidence="11 16" id="KW-0573">Peptidoglycan synthesis</keyword>
<organism evidence="18 19">
    <name type="scientific">Candidatus Shapirobacteria bacterium CG_4_9_14_0_2_um_filter_39_11</name>
    <dbReference type="NCBI Taxonomy" id="1974478"/>
    <lineage>
        <taxon>Bacteria</taxon>
        <taxon>Candidatus Shapironibacteriota</taxon>
    </lineage>
</organism>
<evidence type="ECO:0000256" key="3">
    <source>
        <dbReference type="ARBA" id="ARBA00004496"/>
    </source>
</evidence>
<evidence type="ECO:0000256" key="14">
    <source>
        <dbReference type="ARBA" id="ARBA00023316"/>
    </source>
</evidence>
<sequence>MAQINFGSIKGLKKNESLAKHTTLGIGGPADWFCEIKTIPQLIKVVKFCRRQNIPLLILGDGSNLLVSDKGIRGMVMKVQSAKRKAQSEKIIAEAGTPLKKLVQLALENSLSGLEFVVGIPGTIGGAVVGNAGTADKWIGDMIEEVEVLDQNGEIKKLSGADCQFGYRGSRFQKTKEIVLRVVLKLKKDSQEKIKQRMAEIIAKRTNQPKEKSAGSIFKNPKEKPAGWLIEKCGLKGKRISDAQISPKHANFIVNLGQANCQDVLKLISLVKGKVKRKFGIILDEEIKIVGEF</sequence>
<proteinExistence type="inferred from homology"/>